<dbReference type="EMBL" id="LODL01000005">
    <property type="protein sequence ID" value="KXB32439.1"/>
    <property type="molecule type" value="Genomic_DNA"/>
</dbReference>
<evidence type="ECO:0000256" key="2">
    <source>
        <dbReference type="ARBA" id="ARBA00022617"/>
    </source>
</evidence>
<dbReference type="PANTHER" id="PTHR10266">
    <property type="entry name" value="CYTOCHROME C1"/>
    <property type="match status" value="1"/>
</dbReference>
<keyword evidence="2 8" id="KW-0349">Heme</keyword>
<evidence type="ECO:0000256" key="8">
    <source>
        <dbReference type="PIRSR" id="PIRSR602326-1"/>
    </source>
</evidence>
<feature type="signal peptide" evidence="10">
    <location>
        <begin position="1"/>
        <end position="22"/>
    </location>
</feature>
<protein>
    <submittedName>
        <fullName evidence="11">Cytochrome C</fullName>
    </submittedName>
</protein>
<sequence>MRMQKMKKFLIALLFAPVMALASGGAVHLDKWPGSVGDKAALQNGAKLFVNYCLNCHGASYLRYKNLLDLGLSEQQVKDNLMFTSDKIGELMRVAARSDEQKLWFGATPPDLTIVARARGEAGNAGAGADWLYTYLRSFYRDDNRPTGWNNAVFENVGMPHILYALQGEQVRNHETHKLELAVPGQMAQAEYDKAISDLVGFMVWMAEPQQEFRQKLGFGVLAFLALLFVVAYALKKEYWKDIH</sequence>
<evidence type="ECO:0000313" key="12">
    <source>
        <dbReference type="Proteomes" id="UP000070186"/>
    </source>
</evidence>
<dbReference type="STRING" id="281362.AT959_01770"/>
<comment type="cofactor">
    <cofactor evidence="8">
        <name>heme c</name>
        <dbReference type="ChEBI" id="CHEBI:61717"/>
    </cofactor>
    <text evidence="8">Binds 1 heme c group covalently per subunit.</text>
</comment>
<name>A0A133XND3_9RHOO</name>
<proteinExistence type="predicted"/>
<keyword evidence="3 9" id="KW-0812">Transmembrane</keyword>
<accession>A0A133XND3</accession>
<evidence type="ECO:0000313" key="11">
    <source>
        <dbReference type="EMBL" id="KXB32439.1"/>
    </source>
</evidence>
<dbReference type="GO" id="GO:0016020">
    <property type="term" value="C:membrane"/>
    <property type="evidence" value="ECO:0007669"/>
    <property type="project" value="UniProtKB-SubCell"/>
</dbReference>
<keyword evidence="7 9" id="KW-0472">Membrane</keyword>
<dbReference type="Gene3D" id="1.10.760.10">
    <property type="entry name" value="Cytochrome c-like domain"/>
    <property type="match status" value="1"/>
</dbReference>
<feature type="transmembrane region" description="Helical" evidence="9">
    <location>
        <begin position="217"/>
        <end position="235"/>
    </location>
</feature>
<comment type="subcellular location">
    <subcellularLocation>
        <location evidence="1">Membrane</location>
    </subcellularLocation>
</comment>
<organism evidence="11 12">
    <name type="scientific">Dechloromonas denitrificans</name>
    <dbReference type="NCBI Taxonomy" id="281362"/>
    <lineage>
        <taxon>Bacteria</taxon>
        <taxon>Pseudomonadati</taxon>
        <taxon>Pseudomonadota</taxon>
        <taxon>Betaproteobacteria</taxon>
        <taxon>Rhodocyclales</taxon>
        <taxon>Azonexaceae</taxon>
        <taxon>Dechloromonas</taxon>
    </lineage>
</organism>
<gene>
    <name evidence="11" type="ORF">AT959_01770</name>
</gene>
<feature type="binding site" description="covalent" evidence="8">
    <location>
        <position position="57"/>
    </location>
    <ligand>
        <name>heme c</name>
        <dbReference type="ChEBI" id="CHEBI:61717"/>
    </ligand>
</feature>
<keyword evidence="6 8" id="KW-0408">Iron</keyword>
<evidence type="ECO:0000256" key="6">
    <source>
        <dbReference type="ARBA" id="ARBA00023004"/>
    </source>
</evidence>
<dbReference type="GO" id="GO:0046872">
    <property type="term" value="F:metal ion binding"/>
    <property type="evidence" value="ECO:0007669"/>
    <property type="project" value="UniProtKB-KW"/>
</dbReference>
<evidence type="ECO:0000256" key="7">
    <source>
        <dbReference type="ARBA" id="ARBA00023136"/>
    </source>
</evidence>
<feature type="binding site" description="covalent" evidence="8">
    <location>
        <position position="56"/>
    </location>
    <ligand>
        <name>heme c</name>
        <dbReference type="ChEBI" id="CHEBI:61717"/>
    </ligand>
</feature>
<dbReference type="AlphaFoldDB" id="A0A133XND3"/>
<evidence type="ECO:0000256" key="4">
    <source>
        <dbReference type="ARBA" id="ARBA00022723"/>
    </source>
</evidence>
<evidence type="ECO:0000256" key="3">
    <source>
        <dbReference type="ARBA" id="ARBA00022692"/>
    </source>
</evidence>
<dbReference type="GO" id="GO:0020037">
    <property type="term" value="F:heme binding"/>
    <property type="evidence" value="ECO:0007669"/>
    <property type="project" value="InterPro"/>
</dbReference>
<evidence type="ECO:0000256" key="1">
    <source>
        <dbReference type="ARBA" id="ARBA00004370"/>
    </source>
</evidence>
<dbReference type="SUPFAM" id="SSF46626">
    <property type="entry name" value="Cytochrome c"/>
    <property type="match status" value="1"/>
</dbReference>
<evidence type="ECO:0000256" key="9">
    <source>
        <dbReference type="SAM" id="Phobius"/>
    </source>
</evidence>
<dbReference type="InterPro" id="IPR036909">
    <property type="entry name" value="Cyt_c-like_dom_sf"/>
</dbReference>
<keyword evidence="5 9" id="KW-1133">Transmembrane helix</keyword>
<evidence type="ECO:0000256" key="5">
    <source>
        <dbReference type="ARBA" id="ARBA00022989"/>
    </source>
</evidence>
<evidence type="ECO:0000256" key="10">
    <source>
        <dbReference type="SAM" id="SignalP"/>
    </source>
</evidence>
<reference evidence="11 12" key="1">
    <citation type="submission" date="2015-12" db="EMBL/GenBank/DDBJ databases">
        <title>Nitrous oxide reduction kinetics distinguish bacteria harboring typical versus atypical NosZ.</title>
        <authorList>
            <person name="Yoon S."/>
            <person name="Nissen S."/>
            <person name="Park D."/>
            <person name="Sanford R.A."/>
            <person name="Loeffler F.E."/>
        </authorList>
    </citation>
    <scope>NUCLEOTIDE SEQUENCE [LARGE SCALE GENOMIC DNA]</scope>
    <source>
        <strain evidence="11 12">ATCC BAA-841</strain>
    </source>
</reference>
<dbReference type="Proteomes" id="UP000070186">
    <property type="component" value="Unassembled WGS sequence"/>
</dbReference>
<feature type="binding site" description="covalent" evidence="8">
    <location>
        <position position="53"/>
    </location>
    <ligand>
        <name>heme c</name>
        <dbReference type="ChEBI" id="CHEBI:61717"/>
    </ligand>
</feature>
<feature type="chain" id="PRO_5007459856" evidence="10">
    <location>
        <begin position="23"/>
        <end position="244"/>
    </location>
</feature>
<keyword evidence="12" id="KW-1185">Reference proteome</keyword>
<keyword evidence="4 8" id="KW-0479">Metal-binding</keyword>
<keyword evidence="10" id="KW-0732">Signal</keyword>
<dbReference type="Pfam" id="PF02167">
    <property type="entry name" value="Cytochrom_C1"/>
    <property type="match status" value="1"/>
</dbReference>
<comment type="caution">
    <text evidence="11">The sequence shown here is derived from an EMBL/GenBank/DDBJ whole genome shotgun (WGS) entry which is preliminary data.</text>
</comment>
<dbReference type="GO" id="GO:0009055">
    <property type="term" value="F:electron transfer activity"/>
    <property type="evidence" value="ECO:0007669"/>
    <property type="project" value="InterPro"/>
</dbReference>
<dbReference type="PRINTS" id="PR00603">
    <property type="entry name" value="CYTOCHROMEC1"/>
</dbReference>
<dbReference type="InterPro" id="IPR002326">
    <property type="entry name" value="Cyt_c1"/>
</dbReference>
<dbReference type="PANTHER" id="PTHR10266:SF3">
    <property type="entry name" value="CYTOCHROME C1, HEME PROTEIN, MITOCHONDRIAL"/>
    <property type="match status" value="1"/>
</dbReference>